<dbReference type="STRING" id="1123303.GCA_000372425_01109"/>
<dbReference type="CDD" id="cd07067">
    <property type="entry name" value="HP_PGM_like"/>
    <property type="match status" value="1"/>
</dbReference>
<dbReference type="EMBL" id="LS483343">
    <property type="protein sequence ID" value="SQF41294.1"/>
    <property type="molecule type" value="Genomic_DNA"/>
</dbReference>
<evidence type="ECO:0000313" key="3">
    <source>
        <dbReference type="Proteomes" id="UP000249495"/>
    </source>
</evidence>
<dbReference type="Proteomes" id="UP000249495">
    <property type="component" value="Chromosome 1"/>
</dbReference>
<dbReference type="KEGG" id="sfer:NCTC12278_01896"/>
<dbReference type="Pfam" id="PF00300">
    <property type="entry name" value="His_Phos_1"/>
    <property type="match status" value="1"/>
</dbReference>
<evidence type="ECO:0000256" key="1">
    <source>
        <dbReference type="PIRSR" id="PIRSR613078-3"/>
    </source>
</evidence>
<proteinExistence type="predicted"/>
<feature type="site" description="Transition state stabilizer" evidence="1">
    <location>
        <position position="139"/>
    </location>
</feature>
<dbReference type="AlphaFoldDB" id="A0A2X3VIZ3"/>
<dbReference type="Gene3D" id="3.40.50.1240">
    <property type="entry name" value="Phosphoglycerate mutase-like"/>
    <property type="match status" value="1"/>
</dbReference>
<dbReference type="RefSeq" id="WP_018030433.1">
    <property type="nucleotide sequence ID" value="NZ_LS483343.1"/>
</dbReference>
<accession>A0A2X3VIZ3</accession>
<organism evidence="2 3">
    <name type="scientific">Streptococcus ferus</name>
    <dbReference type="NCBI Taxonomy" id="1345"/>
    <lineage>
        <taxon>Bacteria</taxon>
        <taxon>Bacillati</taxon>
        <taxon>Bacillota</taxon>
        <taxon>Bacilli</taxon>
        <taxon>Lactobacillales</taxon>
        <taxon>Streptococcaceae</taxon>
        <taxon>Streptococcus</taxon>
    </lineage>
</organism>
<dbReference type="PANTHER" id="PTHR48100">
    <property type="entry name" value="BROAD-SPECIFICITY PHOSPHATASE YOR283W-RELATED"/>
    <property type="match status" value="1"/>
</dbReference>
<reference evidence="2 3" key="1">
    <citation type="submission" date="2018-06" db="EMBL/GenBank/DDBJ databases">
        <authorList>
            <consortium name="Pathogen Informatics"/>
            <person name="Doyle S."/>
        </authorList>
    </citation>
    <scope>NUCLEOTIDE SEQUENCE [LARGE SCALE GENOMIC DNA]</scope>
    <source>
        <strain evidence="2 3">NCTC12278</strain>
    </source>
</reference>
<dbReference type="InterPro" id="IPR050275">
    <property type="entry name" value="PGM_Phosphatase"/>
</dbReference>
<dbReference type="InterPro" id="IPR029033">
    <property type="entry name" value="His_PPase_superfam"/>
</dbReference>
<dbReference type="InterPro" id="IPR013078">
    <property type="entry name" value="His_Pase_superF_clade-1"/>
</dbReference>
<dbReference type="GO" id="GO:0005737">
    <property type="term" value="C:cytoplasm"/>
    <property type="evidence" value="ECO:0007669"/>
    <property type="project" value="TreeGrafter"/>
</dbReference>
<keyword evidence="3" id="KW-1185">Reference proteome</keyword>
<dbReference type="SUPFAM" id="SSF53254">
    <property type="entry name" value="Phosphoglycerate mutase-like"/>
    <property type="match status" value="1"/>
</dbReference>
<dbReference type="GO" id="GO:0016791">
    <property type="term" value="F:phosphatase activity"/>
    <property type="evidence" value="ECO:0007669"/>
    <property type="project" value="TreeGrafter"/>
</dbReference>
<dbReference type="PANTHER" id="PTHR48100:SF1">
    <property type="entry name" value="HISTIDINE PHOSPHATASE FAMILY PROTEIN-RELATED"/>
    <property type="match status" value="1"/>
</dbReference>
<protein>
    <submittedName>
        <fullName evidence="2">Phosphoglycerate mutase family protein</fullName>
    </submittedName>
</protein>
<name>A0A2X3VIZ3_9STRE</name>
<evidence type="ECO:0000313" key="2">
    <source>
        <dbReference type="EMBL" id="SQF41294.1"/>
    </source>
</evidence>
<gene>
    <name evidence="2" type="ORF">NCTC12278_01896</name>
</gene>
<sequence>METKVFLTRHCQPDLSNHDDRSRGLSPKGLQDCQLVSQFLREREIDCIYSSPYQRALTTIKPFAKEVNLPIHLEEDFRERKISQHWIDDFDGFVRKQWLDFHFKLPQGESLKEVQARNVHRLTEIIKQEQGNTILIASHGTAIASIVHFIDQSFGLDDFLAIKTLMPFIAELVFTKEANCRSITLHNLFNHQKRLLFSL</sequence>